<dbReference type="Pfam" id="PF00571">
    <property type="entry name" value="CBS"/>
    <property type="match status" value="2"/>
</dbReference>
<dbReference type="InterPro" id="IPR051257">
    <property type="entry name" value="Diverse_CBS-Domain"/>
</dbReference>
<dbReference type="PANTHER" id="PTHR43080:SF2">
    <property type="entry name" value="CBS DOMAIN-CONTAINING PROTEIN"/>
    <property type="match status" value="1"/>
</dbReference>
<dbReference type="EMBL" id="BMDP01000002">
    <property type="protein sequence ID" value="GGI54474.1"/>
    <property type="molecule type" value="Genomic_DNA"/>
</dbReference>
<evidence type="ECO:0000256" key="2">
    <source>
        <dbReference type="PROSITE-ProRule" id="PRU00703"/>
    </source>
</evidence>
<name>A0A8J3AVQ6_9BURK</name>
<gene>
    <name evidence="4" type="ORF">GCM10011430_16480</name>
</gene>
<dbReference type="Gene3D" id="3.10.580.10">
    <property type="entry name" value="CBS-domain"/>
    <property type="match status" value="1"/>
</dbReference>
<dbReference type="SUPFAM" id="SSF54631">
    <property type="entry name" value="CBS-domain pair"/>
    <property type="match status" value="1"/>
</dbReference>
<dbReference type="InterPro" id="IPR044725">
    <property type="entry name" value="CBSX3_CBS_dom"/>
</dbReference>
<protein>
    <submittedName>
        <fullName evidence="4">CBS domain-containing protein</fullName>
    </submittedName>
</protein>
<feature type="domain" description="CBS" evidence="3">
    <location>
        <begin position="6"/>
        <end position="66"/>
    </location>
</feature>
<reference evidence="4" key="1">
    <citation type="journal article" date="2014" name="Int. J. Syst. Evol. Microbiol.">
        <title>Complete genome sequence of Corynebacterium casei LMG S-19264T (=DSM 44701T), isolated from a smear-ripened cheese.</title>
        <authorList>
            <consortium name="US DOE Joint Genome Institute (JGI-PGF)"/>
            <person name="Walter F."/>
            <person name="Albersmeier A."/>
            <person name="Kalinowski J."/>
            <person name="Ruckert C."/>
        </authorList>
    </citation>
    <scope>NUCLEOTIDE SEQUENCE</scope>
    <source>
        <strain evidence="4">CCM 7664</strain>
    </source>
</reference>
<keyword evidence="1 2" id="KW-0129">CBS domain</keyword>
<accession>A0A8J3AVQ6</accession>
<evidence type="ECO:0000313" key="4">
    <source>
        <dbReference type="EMBL" id="GGI54474.1"/>
    </source>
</evidence>
<dbReference type="InterPro" id="IPR000644">
    <property type="entry name" value="CBS_dom"/>
</dbReference>
<dbReference type="CDD" id="cd04623">
    <property type="entry name" value="CBS_pair_bac_euk"/>
    <property type="match status" value="1"/>
</dbReference>
<dbReference type="PANTHER" id="PTHR43080">
    <property type="entry name" value="CBS DOMAIN-CONTAINING PROTEIN CBSX3, MITOCHONDRIAL"/>
    <property type="match status" value="1"/>
</dbReference>
<evidence type="ECO:0000313" key="5">
    <source>
        <dbReference type="Proteomes" id="UP000627205"/>
    </source>
</evidence>
<keyword evidence="5" id="KW-1185">Reference proteome</keyword>
<evidence type="ECO:0000256" key="1">
    <source>
        <dbReference type="ARBA" id="ARBA00023122"/>
    </source>
</evidence>
<organism evidence="4 5">
    <name type="scientific">Oxalicibacterium solurbis</name>
    <dbReference type="NCBI Taxonomy" id="69280"/>
    <lineage>
        <taxon>Bacteria</taxon>
        <taxon>Pseudomonadati</taxon>
        <taxon>Pseudomonadota</taxon>
        <taxon>Betaproteobacteria</taxon>
        <taxon>Burkholderiales</taxon>
        <taxon>Oxalobacteraceae</taxon>
        <taxon>Oxalicibacterium</taxon>
    </lineage>
</organism>
<dbReference type="AlphaFoldDB" id="A0A8J3AVQ6"/>
<dbReference type="PROSITE" id="PS51371">
    <property type="entry name" value="CBS"/>
    <property type="match status" value="2"/>
</dbReference>
<reference evidence="4" key="2">
    <citation type="submission" date="2020-09" db="EMBL/GenBank/DDBJ databases">
        <authorList>
            <person name="Sun Q."/>
            <person name="Sedlacek I."/>
        </authorList>
    </citation>
    <scope>NUCLEOTIDE SEQUENCE</scope>
    <source>
        <strain evidence="4">CCM 7664</strain>
    </source>
</reference>
<dbReference type="InterPro" id="IPR046342">
    <property type="entry name" value="CBS_dom_sf"/>
</dbReference>
<dbReference type="RefSeq" id="WP_188420524.1">
    <property type="nucleotide sequence ID" value="NZ_BMDP01000002.1"/>
</dbReference>
<feature type="domain" description="CBS" evidence="3">
    <location>
        <begin position="75"/>
        <end position="130"/>
    </location>
</feature>
<evidence type="ECO:0000259" key="3">
    <source>
        <dbReference type="PROSITE" id="PS51371"/>
    </source>
</evidence>
<proteinExistence type="predicted"/>
<dbReference type="SMART" id="SM00116">
    <property type="entry name" value="CBS"/>
    <property type="match status" value="2"/>
</dbReference>
<sequence>MKVSEILKVKGNILFTVTPDSPMLDAVNAMAEKDIGSLVVMEGGNLIGMLSFREVMAAVHANGGSVGGGTVRDHMQRNPITISSDTDINEVRRLMLEKHARYVPVLDGKVLVGVMSFYDVAKAVLEAQSFENKMLKSYIQDWPAVADEREA</sequence>
<dbReference type="Proteomes" id="UP000627205">
    <property type="component" value="Unassembled WGS sequence"/>
</dbReference>
<comment type="caution">
    <text evidence="4">The sequence shown here is derived from an EMBL/GenBank/DDBJ whole genome shotgun (WGS) entry which is preliminary data.</text>
</comment>